<dbReference type="Pfam" id="PF00072">
    <property type="entry name" value="Response_reg"/>
    <property type="match status" value="2"/>
</dbReference>
<dbReference type="SUPFAM" id="SSF52172">
    <property type="entry name" value="CheY-like"/>
    <property type="match status" value="2"/>
</dbReference>
<organism evidence="6 7">
    <name type="scientific">Methylorubrum populi</name>
    <dbReference type="NCBI Taxonomy" id="223967"/>
    <lineage>
        <taxon>Bacteria</taxon>
        <taxon>Pseudomonadati</taxon>
        <taxon>Pseudomonadota</taxon>
        <taxon>Alphaproteobacteria</taxon>
        <taxon>Hyphomicrobiales</taxon>
        <taxon>Methylobacteriaceae</taxon>
        <taxon>Methylorubrum</taxon>
    </lineage>
</organism>
<dbReference type="Gene3D" id="3.40.50.2300">
    <property type="match status" value="2"/>
</dbReference>
<keyword evidence="2" id="KW-0805">Transcription regulation</keyword>
<name>A0A921DZV9_9HYPH</name>
<evidence type="ECO:0000256" key="3">
    <source>
        <dbReference type="ARBA" id="ARBA00023163"/>
    </source>
</evidence>
<dbReference type="Proteomes" id="UP000742631">
    <property type="component" value="Unassembled WGS sequence"/>
</dbReference>
<dbReference type="GO" id="GO:0000160">
    <property type="term" value="P:phosphorelay signal transduction system"/>
    <property type="evidence" value="ECO:0007669"/>
    <property type="project" value="InterPro"/>
</dbReference>
<reference evidence="6" key="2">
    <citation type="submission" date="2021-09" db="EMBL/GenBank/DDBJ databases">
        <authorList>
            <person name="Gilroy R."/>
        </authorList>
    </citation>
    <scope>NUCLEOTIDE SEQUENCE</scope>
    <source>
        <strain evidence="6">316</strain>
    </source>
</reference>
<reference evidence="6" key="1">
    <citation type="journal article" date="2021" name="PeerJ">
        <title>Extensive microbial diversity within the chicken gut microbiome revealed by metagenomics and culture.</title>
        <authorList>
            <person name="Gilroy R."/>
            <person name="Ravi A."/>
            <person name="Getino M."/>
            <person name="Pursley I."/>
            <person name="Horton D.L."/>
            <person name="Alikhan N.F."/>
            <person name="Baker D."/>
            <person name="Gharbi K."/>
            <person name="Hall N."/>
            <person name="Watson M."/>
            <person name="Adriaenssens E.M."/>
            <person name="Foster-Nyarko E."/>
            <person name="Jarju S."/>
            <person name="Secka A."/>
            <person name="Antonio M."/>
            <person name="Oren A."/>
            <person name="Chaudhuri R.R."/>
            <person name="La Ragione R."/>
            <person name="Hildebrand F."/>
            <person name="Pallen M.J."/>
        </authorList>
    </citation>
    <scope>NUCLEOTIDE SEQUENCE</scope>
    <source>
        <strain evidence="6">316</strain>
    </source>
</reference>
<evidence type="ECO:0000256" key="4">
    <source>
        <dbReference type="PROSITE-ProRule" id="PRU00169"/>
    </source>
</evidence>
<evidence type="ECO:0000313" key="7">
    <source>
        <dbReference type="Proteomes" id="UP000742631"/>
    </source>
</evidence>
<evidence type="ECO:0000256" key="1">
    <source>
        <dbReference type="ARBA" id="ARBA00022553"/>
    </source>
</evidence>
<feature type="domain" description="Response regulatory" evidence="5">
    <location>
        <begin position="129"/>
        <end position="245"/>
    </location>
</feature>
<dbReference type="InterPro" id="IPR001789">
    <property type="entry name" value="Sig_transdc_resp-reg_receiver"/>
</dbReference>
<dbReference type="PANTHER" id="PTHR44591">
    <property type="entry name" value="STRESS RESPONSE REGULATOR PROTEIN 1"/>
    <property type="match status" value="1"/>
</dbReference>
<feature type="domain" description="Response regulatory" evidence="5">
    <location>
        <begin position="6"/>
        <end position="122"/>
    </location>
</feature>
<keyword evidence="3" id="KW-0804">Transcription</keyword>
<dbReference type="AlphaFoldDB" id="A0A921DZV9"/>
<dbReference type="PANTHER" id="PTHR44591:SF3">
    <property type="entry name" value="RESPONSE REGULATORY DOMAIN-CONTAINING PROTEIN"/>
    <property type="match status" value="1"/>
</dbReference>
<dbReference type="EMBL" id="DYYG01000010">
    <property type="protein sequence ID" value="HJE22579.1"/>
    <property type="molecule type" value="Genomic_DNA"/>
</dbReference>
<protein>
    <submittedName>
        <fullName evidence="6">Response regulator</fullName>
    </submittedName>
</protein>
<comment type="caution">
    <text evidence="4">Lacks conserved residue(s) required for the propagation of feature annotation.</text>
</comment>
<dbReference type="SMART" id="SM00448">
    <property type="entry name" value="REC"/>
    <property type="match status" value="2"/>
</dbReference>
<dbReference type="InterPro" id="IPR011006">
    <property type="entry name" value="CheY-like_superfamily"/>
</dbReference>
<proteinExistence type="predicted"/>
<gene>
    <name evidence="6" type="ORF">K8W01_02805</name>
</gene>
<keyword evidence="1 4" id="KW-0597">Phosphoprotein</keyword>
<evidence type="ECO:0000313" key="6">
    <source>
        <dbReference type="EMBL" id="HJE22579.1"/>
    </source>
</evidence>
<dbReference type="PROSITE" id="PS50110">
    <property type="entry name" value="RESPONSE_REGULATORY"/>
    <property type="match status" value="2"/>
</dbReference>
<accession>A0A921DZV9</accession>
<evidence type="ECO:0000256" key="2">
    <source>
        <dbReference type="ARBA" id="ARBA00023015"/>
    </source>
</evidence>
<comment type="caution">
    <text evidence="6">The sequence shown here is derived from an EMBL/GenBank/DDBJ whole genome shotgun (WGS) entry which is preliminary data.</text>
</comment>
<dbReference type="InterPro" id="IPR050595">
    <property type="entry name" value="Bact_response_regulator"/>
</dbReference>
<evidence type="ECO:0000259" key="5">
    <source>
        <dbReference type="PROSITE" id="PS50110"/>
    </source>
</evidence>
<sequence>MTSSLTILVADPDEETRLALSEAIRRLAPDAVLVEAADGVALNRALSETSIDVLFIDVLLPQTNGADIRGWREAGNPQGLIVLVTDMLAPQWSSIATCIGAYDVMLKPLGDRPITRILDASRILSRSLDLLIVDPGQTTRRLMRKLLGQSHFSFRISEAAGGPEAVRLIERQSLDLAIVEMDLPDYSALEVACRINDRHPAARILMTGRRIEEGVERQLATFGASGFLPKPFQFFDIDKAVHQSFGLWHPYLINALKRENLLAAEPTMASPVTASPPRRAGHR</sequence>
<feature type="modified residue" description="4-aspartylphosphate" evidence="4">
    <location>
        <position position="57"/>
    </location>
</feature>